<evidence type="ECO:0000259" key="4">
    <source>
        <dbReference type="PROSITE" id="PS50835"/>
    </source>
</evidence>
<dbReference type="InterPro" id="IPR003599">
    <property type="entry name" value="Ig_sub"/>
</dbReference>
<reference evidence="5" key="1">
    <citation type="submission" date="2023-10" db="EMBL/GenBank/DDBJ databases">
        <title>Genome assembly of Pristionchus species.</title>
        <authorList>
            <person name="Yoshida K."/>
            <person name="Sommer R.J."/>
        </authorList>
    </citation>
    <scope>NUCLEOTIDE SEQUENCE</scope>
    <source>
        <strain evidence="5">RS0144</strain>
    </source>
</reference>
<dbReference type="SUPFAM" id="SSF48726">
    <property type="entry name" value="Immunoglobulin"/>
    <property type="match status" value="3"/>
</dbReference>
<feature type="domain" description="Ig-like" evidence="4">
    <location>
        <begin position="112"/>
        <end position="204"/>
    </location>
</feature>
<comment type="similarity">
    <text evidence="1">Belongs to the protein kinase superfamily. CAMK Ser/Thr protein kinase family.</text>
</comment>
<feature type="domain" description="Ig-like" evidence="4">
    <location>
        <begin position="1"/>
        <end position="81"/>
    </location>
</feature>
<dbReference type="InterPro" id="IPR007110">
    <property type="entry name" value="Ig-like_dom"/>
</dbReference>
<dbReference type="InterPro" id="IPR036179">
    <property type="entry name" value="Ig-like_dom_sf"/>
</dbReference>
<feature type="region of interest" description="Disordered" evidence="3">
    <location>
        <begin position="510"/>
        <end position="558"/>
    </location>
</feature>
<dbReference type="PANTHER" id="PTHR47633">
    <property type="entry name" value="IMMUNOGLOBULIN"/>
    <property type="match status" value="1"/>
</dbReference>
<dbReference type="InterPro" id="IPR013783">
    <property type="entry name" value="Ig-like_fold"/>
</dbReference>
<evidence type="ECO:0000256" key="1">
    <source>
        <dbReference type="ARBA" id="ARBA00006692"/>
    </source>
</evidence>
<evidence type="ECO:0000256" key="3">
    <source>
        <dbReference type="SAM" id="MobiDB-lite"/>
    </source>
</evidence>
<dbReference type="InterPro" id="IPR003598">
    <property type="entry name" value="Ig_sub2"/>
</dbReference>
<feature type="region of interest" description="Disordered" evidence="3">
    <location>
        <begin position="226"/>
        <end position="281"/>
    </location>
</feature>
<dbReference type="SMART" id="SM00409">
    <property type="entry name" value="IG"/>
    <property type="match status" value="3"/>
</dbReference>
<evidence type="ECO:0000313" key="5">
    <source>
        <dbReference type="EMBL" id="GMS78734.1"/>
    </source>
</evidence>
<dbReference type="FunFam" id="2.60.40.10:FF:000080">
    <property type="entry name" value="Myosin light chain kinase, smooth muscle"/>
    <property type="match status" value="2"/>
</dbReference>
<evidence type="ECO:0000256" key="2">
    <source>
        <dbReference type="ARBA" id="ARBA00023319"/>
    </source>
</evidence>
<accession>A0AAV5SBP8</accession>
<evidence type="ECO:0000313" key="6">
    <source>
        <dbReference type="Proteomes" id="UP001432027"/>
    </source>
</evidence>
<protein>
    <recommendedName>
        <fullName evidence="4">Ig-like domain-containing protein</fullName>
    </recommendedName>
</protein>
<name>A0AAV5SBP8_9BILA</name>
<dbReference type="InterPro" id="IPR013098">
    <property type="entry name" value="Ig_I-set"/>
</dbReference>
<sequence length="558" mass="63645">QPLNDKRAVVGEAVVLECQLEGHPDPVVKWLKDGHEISLCPDYKIEQDGHRHRLIISMVQGADSGRFTAHALNPAGSQQSTCILIVAPAPTPIPGAKSVADSPAPPQTPVGPSAPIFLKELRHQPLLPGAKLVLEGRVVAVPNPTVEWLKNGKPLQNYRAKIDHDPISGICHLTIPQMFPDDVGEYTCKATNVHGEALTSANLLPREQYERWFSDEQQRLTRDRRAAMGGGVRPPSRGQQQWQQPAGVHRGATLSDVESSWGVSESETEPELAALDPRGTGGFKPIIRQPLRGLRLTEGTDAILQANVVGTPKPQVAWYKNGRPLQLSGPRMQMSYKGAMALLKINLVNVDDGGEYTVVGENRHGKTESSARVEVYPLTSPVNHPPPQNQRDFEQARARDAAEQQRKLQHEYARLEVERQRLEQQAERERQERLLLERERAERTLLDREREARERALEQERLLLAQQRERDERVQREREQAIWQREQQAQQQRERQQVQERDLLERARAAREQEELRRRQQQQASPYQLQYQQPPQQQQQQPQQHLHHHHQHQQQVQQ</sequence>
<organism evidence="5 6">
    <name type="scientific">Pristionchus entomophagus</name>
    <dbReference type="NCBI Taxonomy" id="358040"/>
    <lineage>
        <taxon>Eukaryota</taxon>
        <taxon>Metazoa</taxon>
        <taxon>Ecdysozoa</taxon>
        <taxon>Nematoda</taxon>
        <taxon>Chromadorea</taxon>
        <taxon>Rhabditida</taxon>
        <taxon>Rhabditina</taxon>
        <taxon>Diplogasteromorpha</taxon>
        <taxon>Diplogasteroidea</taxon>
        <taxon>Neodiplogasteridae</taxon>
        <taxon>Pristionchus</taxon>
    </lineage>
</organism>
<dbReference type="FunFam" id="2.60.40.10:FF:000107">
    <property type="entry name" value="Myosin, light chain kinase a"/>
    <property type="match status" value="1"/>
</dbReference>
<proteinExistence type="inferred from homology"/>
<feature type="compositionally biased region" description="Low complexity" evidence="3">
    <location>
        <begin position="521"/>
        <end position="544"/>
    </location>
</feature>
<feature type="non-terminal residue" evidence="5">
    <location>
        <position position="558"/>
    </location>
</feature>
<feature type="compositionally biased region" description="Polar residues" evidence="3">
    <location>
        <begin position="256"/>
        <end position="265"/>
    </location>
</feature>
<dbReference type="Gene3D" id="2.60.40.10">
    <property type="entry name" value="Immunoglobulins"/>
    <property type="match status" value="3"/>
</dbReference>
<keyword evidence="6" id="KW-1185">Reference proteome</keyword>
<feature type="compositionally biased region" description="Basic and acidic residues" evidence="3">
    <location>
        <begin position="391"/>
        <end position="406"/>
    </location>
</feature>
<feature type="region of interest" description="Disordered" evidence="3">
    <location>
        <begin position="378"/>
        <end position="406"/>
    </location>
</feature>
<dbReference type="AlphaFoldDB" id="A0AAV5SBP8"/>
<feature type="domain" description="Ig-like" evidence="4">
    <location>
        <begin position="285"/>
        <end position="374"/>
    </location>
</feature>
<dbReference type="PROSITE" id="PS50835">
    <property type="entry name" value="IG_LIKE"/>
    <property type="match status" value="3"/>
</dbReference>
<feature type="non-terminal residue" evidence="5">
    <location>
        <position position="1"/>
    </location>
</feature>
<dbReference type="Proteomes" id="UP001432027">
    <property type="component" value="Unassembled WGS sequence"/>
</dbReference>
<gene>
    <name evidence="5" type="ORF">PENTCL1PPCAC_909</name>
</gene>
<dbReference type="EMBL" id="BTSX01000001">
    <property type="protein sequence ID" value="GMS78734.1"/>
    <property type="molecule type" value="Genomic_DNA"/>
</dbReference>
<keyword evidence="2" id="KW-0393">Immunoglobulin domain</keyword>
<comment type="caution">
    <text evidence="5">The sequence shown here is derived from an EMBL/GenBank/DDBJ whole genome shotgun (WGS) entry which is preliminary data.</text>
</comment>
<dbReference type="SMART" id="SM00408">
    <property type="entry name" value="IGc2"/>
    <property type="match status" value="3"/>
</dbReference>
<dbReference type="Pfam" id="PF07679">
    <property type="entry name" value="I-set"/>
    <property type="match status" value="3"/>
</dbReference>